<name>A0A1C7M7F7_GRIFR</name>
<sequence length="564" mass="60483">MSHNEIIDIAEGLLRLSEVSVPIADVPHEDGQMVESIVRVSCREYSCGRVFLTSRSGDRLAGGTLKLSVPTGDLSVASHTTFEPRRGPSEPLPPIADCLFSYSGLKSLRAILANVTGLGHAYTSQLDAAAVAFFARGAHTDGMNTLQRDRFHPLFVSAHAGSTPGPDGNLARASFRNRFLRVVFDLVTIWDRFTGGATLLIHVEGNAMRAARPVAEDVRAQVYFSEPLMEELGTKVSIARIVQMYIEDVGVPVVARWERAFKNTSFLNERTGIPSEEVSSEPVLIPPSAAERAAAGTAWLAASSNAGAPATNSIGWYQVEVNKLKLRVQELEALVDEKDTVIGKLRGDMNEARATLLMRANMPPSPLRRAAVPSISSPHGRAHSPARGRGLTPIAKGKVPAFSVARRMSPSAVSSMSSVSSGSSGSSSRAVGSPGGNPFLHMGNIGNRNADLRDEKHTDSPTGSNPFAGDNPPIPSLTPSNTLRFGNHTDAVVQRYGLQPSVHEFSLELFGRNGTGVGDGDETGHGWIGSHRRLRWIHVADLPRSLRSSSIYVWVESVAPNSLS</sequence>
<evidence type="ECO:0000313" key="2">
    <source>
        <dbReference type="EMBL" id="OBZ70984.1"/>
    </source>
</evidence>
<feature type="compositionally biased region" description="Basic and acidic residues" evidence="1">
    <location>
        <begin position="450"/>
        <end position="459"/>
    </location>
</feature>
<dbReference type="AlphaFoldDB" id="A0A1C7M7F7"/>
<gene>
    <name evidence="2" type="ORF">A0H81_09510</name>
</gene>
<evidence type="ECO:0000256" key="1">
    <source>
        <dbReference type="SAM" id="MobiDB-lite"/>
    </source>
</evidence>
<evidence type="ECO:0000313" key="3">
    <source>
        <dbReference type="Proteomes" id="UP000092993"/>
    </source>
</evidence>
<keyword evidence="3" id="KW-1185">Reference proteome</keyword>
<dbReference type="OrthoDB" id="2756427at2759"/>
<feature type="compositionally biased region" description="Low complexity" evidence="1">
    <location>
        <begin position="411"/>
        <end position="432"/>
    </location>
</feature>
<accession>A0A1C7M7F7</accession>
<feature type="region of interest" description="Disordered" evidence="1">
    <location>
        <begin position="411"/>
        <end position="481"/>
    </location>
</feature>
<proteinExistence type="predicted"/>
<protein>
    <submittedName>
        <fullName evidence="2">Uncharacterized protein</fullName>
    </submittedName>
</protein>
<dbReference type="EMBL" id="LUGG01000013">
    <property type="protein sequence ID" value="OBZ70984.1"/>
    <property type="molecule type" value="Genomic_DNA"/>
</dbReference>
<dbReference type="Proteomes" id="UP000092993">
    <property type="component" value="Unassembled WGS sequence"/>
</dbReference>
<organism evidence="2 3">
    <name type="scientific">Grifola frondosa</name>
    <name type="common">Maitake</name>
    <name type="synonym">Polyporus frondosus</name>
    <dbReference type="NCBI Taxonomy" id="5627"/>
    <lineage>
        <taxon>Eukaryota</taxon>
        <taxon>Fungi</taxon>
        <taxon>Dikarya</taxon>
        <taxon>Basidiomycota</taxon>
        <taxon>Agaricomycotina</taxon>
        <taxon>Agaricomycetes</taxon>
        <taxon>Polyporales</taxon>
        <taxon>Grifolaceae</taxon>
        <taxon>Grifola</taxon>
    </lineage>
</organism>
<feature type="region of interest" description="Disordered" evidence="1">
    <location>
        <begin position="364"/>
        <end position="394"/>
    </location>
</feature>
<reference evidence="2 3" key="1">
    <citation type="submission" date="2016-03" db="EMBL/GenBank/DDBJ databases">
        <title>Whole genome sequencing of Grifola frondosa 9006-11.</title>
        <authorList>
            <person name="Min B."/>
            <person name="Park H."/>
            <person name="Kim J.-G."/>
            <person name="Cho H."/>
            <person name="Oh Y.-L."/>
            <person name="Kong W.-S."/>
            <person name="Choi I.-G."/>
        </authorList>
    </citation>
    <scope>NUCLEOTIDE SEQUENCE [LARGE SCALE GENOMIC DNA]</scope>
    <source>
        <strain evidence="2 3">9006-11</strain>
    </source>
</reference>
<comment type="caution">
    <text evidence="2">The sequence shown here is derived from an EMBL/GenBank/DDBJ whole genome shotgun (WGS) entry which is preliminary data.</text>
</comment>